<reference evidence="3" key="1">
    <citation type="journal article" date="2019" name="bioRxiv">
        <title>The Genome of the Zebra Mussel, Dreissena polymorpha: A Resource for Invasive Species Research.</title>
        <authorList>
            <person name="McCartney M.A."/>
            <person name="Auch B."/>
            <person name="Kono T."/>
            <person name="Mallez S."/>
            <person name="Zhang Y."/>
            <person name="Obille A."/>
            <person name="Becker A."/>
            <person name="Abrahante J.E."/>
            <person name="Garbe J."/>
            <person name="Badalamenti J.P."/>
            <person name="Herman A."/>
            <person name="Mangelson H."/>
            <person name="Liachko I."/>
            <person name="Sullivan S."/>
            <person name="Sone E.D."/>
            <person name="Koren S."/>
            <person name="Silverstein K.A.T."/>
            <person name="Beckman K.B."/>
            <person name="Gohl D.M."/>
        </authorList>
    </citation>
    <scope>NUCLEOTIDE SEQUENCE</scope>
    <source>
        <strain evidence="3">Duluth1</strain>
        <tissue evidence="3">Whole animal</tissue>
    </source>
</reference>
<dbReference type="EMBL" id="JAIWYP010000003">
    <property type="protein sequence ID" value="KAH3849420.1"/>
    <property type="molecule type" value="Genomic_DNA"/>
</dbReference>
<dbReference type="GO" id="GO:0016614">
    <property type="term" value="F:oxidoreductase activity, acting on CH-OH group of donors"/>
    <property type="evidence" value="ECO:0007669"/>
    <property type="project" value="InterPro"/>
</dbReference>
<dbReference type="InterPro" id="IPR007867">
    <property type="entry name" value="GMC_OxRtase_C"/>
</dbReference>
<evidence type="ECO:0000313" key="3">
    <source>
        <dbReference type="EMBL" id="KAH3849420.1"/>
    </source>
</evidence>
<reference evidence="3" key="2">
    <citation type="submission" date="2020-11" db="EMBL/GenBank/DDBJ databases">
        <authorList>
            <person name="McCartney M.A."/>
            <person name="Auch B."/>
            <person name="Kono T."/>
            <person name="Mallez S."/>
            <person name="Becker A."/>
            <person name="Gohl D.M."/>
            <person name="Silverstein K.A.T."/>
            <person name="Koren S."/>
            <person name="Bechman K.B."/>
            <person name="Herman A."/>
            <person name="Abrahante J.E."/>
            <person name="Garbe J."/>
        </authorList>
    </citation>
    <scope>NUCLEOTIDE SEQUENCE</scope>
    <source>
        <strain evidence="3">Duluth1</strain>
        <tissue evidence="3">Whole animal</tissue>
    </source>
</reference>
<dbReference type="GO" id="GO:0050660">
    <property type="term" value="F:flavin adenine dinucleotide binding"/>
    <property type="evidence" value="ECO:0007669"/>
    <property type="project" value="InterPro"/>
</dbReference>
<evidence type="ECO:0000256" key="1">
    <source>
        <dbReference type="ARBA" id="ARBA00010790"/>
    </source>
</evidence>
<dbReference type="InterPro" id="IPR036188">
    <property type="entry name" value="FAD/NAD-bd_sf"/>
</dbReference>
<dbReference type="InterPro" id="IPR012132">
    <property type="entry name" value="GMC_OxRdtase"/>
</dbReference>
<evidence type="ECO:0000313" key="4">
    <source>
        <dbReference type="Proteomes" id="UP000828390"/>
    </source>
</evidence>
<evidence type="ECO:0000259" key="2">
    <source>
        <dbReference type="Pfam" id="PF05199"/>
    </source>
</evidence>
<protein>
    <recommendedName>
        <fullName evidence="2">Glucose-methanol-choline oxidoreductase C-terminal domain-containing protein</fullName>
    </recommendedName>
</protein>
<dbReference type="Pfam" id="PF05199">
    <property type="entry name" value="GMC_oxred_C"/>
    <property type="match status" value="1"/>
</dbReference>
<proteinExistence type="inferred from homology"/>
<name>A0A9D4R126_DREPO</name>
<gene>
    <name evidence="3" type="ORF">DPMN_091820</name>
</gene>
<dbReference type="PANTHER" id="PTHR11552:SF158">
    <property type="entry name" value="GH23626P-RELATED"/>
    <property type="match status" value="1"/>
</dbReference>
<feature type="domain" description="Glucose-methanol-choline oxidoreductase C-terminal" evidence="2">
    <location>
        <begin position="9"/>
        <end position="79"/>
    </location>
</feature>
<dbReference type="Gene3D" id="3.50.50.60">
    <property type="entry name" value="FAD/NAD(P)-binding domain"/>
    <property type="match status" value="1"/>
</dbReference>
<dbReference type="Proteomes" id="UP000828390">
    <property type="component" value="Unassembled WGS sequence"/>
</dbReference>
<accession>A0A9D4R126</accession>
<dbReference type="AlphaFoldDB" id="A0A9D4R126"/>
<dbReference type="SUPFAM" id="SSF51905">
    <property type="entry name" value="FAD/NAD(P)-binding domain"/>
    <property type="match status" value="1"/>
</dbReference>
<comment type="caution">
    <text evidence="3">The sequence shown here is derived from an EMBL/GenBank/DDBJ whole genome shotgun (WGS) entry which is preliminary data.</text>
</comment>
<dbReference type="Gene3D" id="3.30.560.10">
    <property type="entry name" value="Glucose Oxidase, domain 3"/>
    <property type="match status" value="1"/>
</dbReference>
<dbReference type="PANTHER" id="PTHR11552">
    <property type="entry name" value="GLUCOSE-METHANOL-CHOLINE GMC OXIDOREDUCTASE"/>
    <property type="match status" value="1"/>
</dbReference>
<keyword evidence="4" id="KW-1185">Reference proteome</keyword>
<organism evidence="3 4">
    <name type="scientific">Dreissena polymorpha</name>
    <name type="common">Zebra mussel</name>
    <name type="synonym">Mytilus polymorpha</name>
    <dbReference type="NCBI Taxonomy" id="45954"/>
    <lineage>
        <taxon>Eukaryota</taxon>
        <taxon>Metazoa</taxon>
        <taxon>Spiralia</taxon>
        <taxon>Lophotrochozoa</taxon>
        <taxon>Mollusca</taxon>
        <taxon>Bivalvia</taxon>
        <taxon>Autobranchia</taxon>
        <taxon>Heteroconchia</taxon>
        <taxon>Euheterodonta</taxon>
        <taxon>Imparidentia</taxon>
        <taxon>Neoheterodontei</taxon>
        <taxon>Myida</taxon>
        <taxon>Dreissenoidea</taxon>
        <taxon>Dreissenidae</taxon>
        <taxon>Dreissena</taxon>
    </lineage>
</organism>
<sequence length="80" mass="8959">MNISFCKHTVFLSHDFHKCIIQHFANTVYHPTSTCRIGPKSDKNSLVDTELRVKGIERLRVVDAYVMPGVVSGNTNVATI</sequence>
<comment type="similarity">
    <text evidence="1">Belongs to the GMC oxidoreductase family.</text>
</comment>